<dbReference type="AlphaFoldDB" id="A0A1S8B456"/>
<comment type="caution">
    <text evidence="11">The sequence shown here is derived from an EMBL/GenBank/DDBJ whole genome shotgun (WGS) entry which is preliminary data.</text>
</comment>
<evidence type="ECO:0000256" key="3">
    <source>
        <dbReference type="ARBA" id="ARBA00007186"/>
    </source>
</evidence>
<dbReference type="GO" id="GO:0046556">
    <property type="term" value="F:alpha-L-arabinofuranosidase activity"/>
    <property type="evidence" value="ECO:0007669"/>
    <property type="project" value="UniProtKB-EC"/>
</dbReference>
<comment type="similarity">
    <text evidence="3">Belongs to the glycosyl hydrolase 51 family.</text>
</comment>
<dbReference type="PANTHER" id="PTHR31776:SF0">
    <property type="entry name" value="ALPHA-L-ARABINOFURANOSIDASE 1"/>
    <property type="match status" value="1"/>
</dbReference>
<feature type="signal peptide" evidence="9">
    <location>
        <begin position="1"/>
        <end position="23"/>
    </location>
</feature>
<dbReference type="Pfam" id="PF06964">
    <property type="entry name" value="Alpha-L-AF_C"/>
    <property type="match status" value="1"/>
</dbReference>
<dbReference type="EC" id="3.2.1.55" evidence="4"/>
<protein>
    <recommendedName>
        <fullName evidence="4">non-reducing end alpha-L-arabinofuranosidase</fullName>
        <ecNumber evidence="4">3.2.1.55</ecNumber>
    </recommendedName>
</protein>
<evidence type="ECO:0000256" key="1">
    <source>
        <dbReference type="ARBA" id="ARBA00001462"/>
    </source>
</evidence>
<dbReference type="GO" id="GO:0031222">
    <property type="term" value="P:arabinan catabolic process"/>
    <property type="evidence" value="ECO:0007669"/>
    <property type="project" value="UniProtKB-UniPathway"/>
</dbReference>
<dbReference type="SMART" id="SM00813">
    <property type="entry name" value="Alpha-L-AF_C"/>
    <property type="match status" value="1"/>
</dbReference>
<evidence type="ECO:0000313" key="12">
    <source>
        <dbReference type="Proteomes" id="UP000190776"/>
    </source>
</evidence>
<dbReference type="InterPro" id="IPR055235">
    <property type="entry name" value="ASD1_cat"/>
</dbReference>
<dbReference type="InterPro" id="IPR051563">
    <property type="entry name" value="Glycosyl_Hydrolase_51"/>
</dbReference>
<feature type="compositionally biased region" description="Basic and acidic residues" evidence="8">
    <location>
        <begin position="737"/>
        <end position="760"/>
    </location>
</feature>
<feature type="region of interest" description="Disordered" evidence="8">
    <location>
        <begin position="737"/>
        <end position="772"/>
    </location>
</feature>
<dbReference type="InterPro" id="IPR010720">
    <property type="entry name" value="Alpha-L-AF_C"/>
</dbReference>
<reference evidence="11 12" key="1">
    <citation type="submission" date="2017-01" db="EMBL/GenBank/DDBJ databases">
        <title>Draft genome sequence of Diplodia seriata F98.1, a fungal species involved in grapevine trunk diseases.</title>
        <authorList>
            <person name="Robert-Siegwald G."/>
            <person name="Vallet J."/>
            <person name="Abou-Mansour E."/>
            <person name="Xu J."/>
            <person name="Rey P."/>
            <person name="Bertsch C."/>
            <person name="Rego C."/>
            <person name="Larignon P."/>
            <person name="Fontaine F."/>
            <person name="Lebrun M.-H."/>
        </authorList>
    </citation>
    <scope>NUCLEOTIDE SEQUENCE [LARGE SCALE GENOMIC DNA]</scope>
    <source>
        <strain evidence="11 12">F98.1</strain>
    </source>
</reference>
<comment type="catalytic activity">
    <reaction evidence="1">
        <text>Hydrolysis of terminal non-reducing alpha-L-arabinofuranoside residues in alpha-L-arabinosides.</text>
        <dbReference type="EC" id="3.2.1.55"/>
    </reaction>
</comment>
<keyword evidence="7" id="KW-0325">Glycoprotein</keyword>
<dbReference type="STRING" id="420778.A0A1S8B456"/>
<evidence type="ECO:0000259" key="10">
    <source>
        <dbReference type="SMART" id="SM00813"/>
    </source>
</evidence>
<evidence type="ECO:0000256" key="2">
    <source>
        <dbReference type="ARBA" id="ARBA00004834"/>
    </source>
</evidence>
<feature type="domain" description="Alpha-L-arabinofuranosidase C-terminal" evidence="10">
    <location>
        <begin position="472"/>
        <end position="639"/>
    </location>
</feature>
<dbReference type="EMBL" id="MSZU01000114">
    <property type="protein sequence ID" value="OMP82193.1"/>
    <property type="molecule type" value="Genomic_DNA"/>
</dbReference>
<evidence type="ECO:0000313" key="11">
    <source>
        <dbReference type="EMBL" id="OMP82193.1"/>
    </source>
</evidence>
<dbReference type="Proteomes" id="UP000190776">
    <property type="component" value="Unassembled WGS sequence"/>
</dbReference>
<dbReference type="OrthoDB" id="406864at2759"/>
<keyword evidence="5 9" id="KW-0732">Signal</keyword>
<accession>A0A1S8B456</accession>
<name>A0A1S8B456_9PEZI</name>
<keyword evidence="6" id="KW-0378">Hydrolase</keyword>
<evidence type="ECO:0000256" key="8">
    <source>
        <dbReference type="SAM" id="MobiDB-lite"/>
    </source>
</evidence>
<dbReference type="GO" id="GO:0046373">
    <property type="term" value="P:L-arabinose metabolic process"/>
    <property type="evidence" value="ECO:0007669"/>
    <property type="project" value="InterPro"/>
</dbReference>
<dbReference type="Pfam" id="PF22848">
    <property type="entry name" value="ASD1_dom"/>
    <property type="match status" value="1"/>
</dbReference>
<sequence>MHWLKSPITRLAAGTALVGGAAGINLKVSTSGGNATSPHMYGFMFEDINHSGDGGIHGQLLRNNGFQGADDNTTAYAPIGDVDLSVDTNNPLSTAIQRSLAVAVPDGTKGDVGFSNEGYWGILVNADRYFTSFYVKGEYSGSVTIKLVGRHSGDEFASTTIHVSSNSNDYTRYQANFESKQAPDGLNLWTLTFDGGATAGSTLHFDLVTLYPTTFHNRPNGLKPNIANVLSDMGAKFLRFPGGNNLEGENEDNRWKWNLTIGPLKDRPGRQGTWGYPNTDALGIVEYFEWCTDMGLEPVLDVWAGFSLNSGGSTPITGDALTPYVNEVLDELEFVLGDSSTKWGGVRASLGHPQPWALNFVEIGNEPNLGGGCASYASSRFLAFQSAIHAAYPALTVIAATADAKCLPDPIPAGVWVDYHNYGASPDLVRNFSQFDHVTRDVPVFIGEFSAYASQANQNPGEQDPNDNAFRNVYPYMGGSVAEAVYMLGWERNADVVRMGAYAPLLQLFNATQWTPDLVGFTQDPDGVVRSTSFFVQQMFAKHWGSTTRAITSDSPFGPVYWAATADQAQTYVKLANYGNDVQKLSINVAGASAGTLIVLSAPESTQNSVEAGEVVVPITSTPHVDQHGTFSIDLPAWGVAVLVASGASTGGSATDSSSSSSSSSAAAEAAETAAHTAKTTMTGMATRTTEATVTADGTEIVETITKTVATVWETTTVLPAAAAVASTKKAAVVEHDVDTSRGGWDRKGSDGKWGGDDRSSSWPSSYGSFST</sequence>
<gene>
    <name evidence="11" type="ORF">BK809_0006503</name>
</gene>
<dbReference type="SUPFAM" id="SSF51445">
    <property type="entry name" value="(Trans)glycosidases"/>
    <property type="match status" value="1"/>
</dbReference>
<evidence type="ECO:0000256" key="4">
    <source>
        <dbReference type="ARBA" id="ARBA00012670"/>
    </source>
</evidence>
<dbReference type="PANTHER" id="PTHR31776">
    <property type="entry name" value="ALPHA-L-ARABINOFURANOSIDASE 1"/>
    <property type="match status" value="1"/>
</dbReference>
<evidence type="ECO:0000256" key="5">
    <source>
        <dbReference type="ARBA" id="ARBA00022729"/>
    </source>
</evidence>
<dbReference type="Gene3D" id="3.20.20.80">
    <property type="entry name" value="Glycosidases"/>
    <property type="match status" value="1"/>
</dbReference>
<evidence type="ECO:0000256" key="9">
    <source>
        <dbReference type="SAM" id="SignalP"/>
    </source>
</evidence>
<organism evidence="11 12">
    <name type="scientific">Diplodia seriata</name>
    <dbReference type="NCBI Taxonomy" id="420778"/>
    <lineage>
        <taxon>Eukaryota</taxon>
        <taxon>Fungi</taxon>
        <taxon>Dikarya</taxon>
        <taxon>Ascomycota</taxon>
        <taxon>Pezizomycotina</taxon>
        <taxon>Dothideomycetes</taxon>
        <taxon>Dothideomycetes incertae sedis</taxon>
        <taxon>Botryosphaeriales</taxon>
        <taxon>Botryosphaeriaceae</taxon>
        <taxon>Diplodia</taxon>
    </lineage>
</organism>
<dbReference type="UniPathway" id="UPA00667"/>
<comment type="pathway">
    <text evidence="2">Glycan metabolism; L-arabinan degradation.</text>
</comment>
<dbReference type="InterPro" id="IPR017853">
    <property type="entry name" value="GH"/>
</dbReference>
<proteinExistence type="inferred from homology"/>
<evidence type="ECO:0000256" key="7">
    <source>
        <dbReference type="ARBA" id="ARBA00023180"/>
    </source>
</evidence>
<feature type="compositionally biased region" description="Low complexity" evidence="8">
    <location>
        <begin position="761"/>
        <end position="772"/>
    </location>
</feature>
<feature type="chain" id="PRO_5012684395" description="non-reducing end alpha-L-arabinofuranosidase" evidence="9">
    <location>
        <begin position="24"/>
        <end position="772"/>
    </location>
</feature>
<evidence type="ECO:0000256" key="6">
    <source>
        <dbReference type="ARBA" id="ARBA00022801"/>
    </source>
</evidence>
<feature type="region of interest" description="Disordered" evidence="8">
    <location>
        <begin position="651"/>
        <end position="692"/>
    </location>
</feature>